<dbReference type="EMBL" id="MU003506">
    <property type="protein sequence ID" value="KAF2470979.1"/>
    <property type="molecule type" value="Genomic_DNA"/>
</dbReference>
<dbReference type="Proteomes" id="UP000799755">
    <property type="component" value="Unassembled WGS sequence"/>
</dbReference>
<gene>
    <name evidence="1" type="ORF">BDR25DRAFT_314152</name>
</gene>
<evidence type="ECO:0000313" key="2">
    <source>
        <dbReference type="Proteomes" id="UP000799755"/>
    </source>
</evidence>
<keyword evidence="2" id="KW-1185">Reference proteome</keyword>
<evidence type="ECO:0000313" key="1">
    <source>
        <dbReference type="EMBL" id="KAF2470979.1"/>
    </source>
</evidence>
<sequence>MSSVVPMNLLIRETTATSLPTTTHQPCTWLGHCLGATCSTNNDCDNDWICVNKKCSPCCEGSTETVSSTGTATTAATTQPHHGLSTTTAIAIGVAIVVFLAVGVGFGFWVLRLRRPRHNPTWETPANNSARFESSIPSTYPEDQKRLVGNESPAELAVLSRPMELSSIELVELEGDPGREGQQISIMDKHPLTIPPQVQAGPRQRSPHYRFEEYQVSPEVHTPGQLRFSPVSNPSPHPSHGDDSNRMYQENTTLRGGIPFMGPEESDNAYTLFRWPRTTGSPLPESAR</sequence>
<name>A0ACB6QVD6_9PLEO</name>
<accession>A0ACB6QVD6</accession>
<comment type="caution">
    <text evidence="1">The sequence shown here is derived from an EMBL/GenBank/DDBJ whole genome shotgun (WGS) entry which is preliminary data.</text>
</comment>
<protein>
    <submittedName>
        <fullName evidence="1">Uncharacterized protein</fullName>
    </submittedName>
</protein>
<organism evidence="1 2">
    <name type="scientific">Lindgomyces ingoldianus</name>
    <dbReference type="NCBI Taxonomy" id="673940"/>
    <lineage>
        <taxon>Eukaryota</taxon>
        <taxon>Fungi</taxon>
        <taxon>Dikarya</taxon>
        <taxon>Ascomycota</taxon>
        <taxon>Pezizomycotina</taxon>
        <taxon>Dothideomycetes</taxon>
        <taxon>Pleosporomycetidae</taxon>
        <taxon>Pleosporales</taxon>
        <taxon>Lindgomycetaceae</taxon>
        <taxon>Lindgomyces</taxon>
    </lineage>
</organism>
<reference evidence="1" key="1">
    <citation type="journal article" date="2020" name="Stud. Mycol.">
        <title>101 Dothideomycetes genomes: a test case for predicting lifestyles and emergence of pathogens.</title>
        <authorList>
            <person name="Haridas S."/>
            <person name="Albert R."/>
            <person name="Binder M."/>
            <person name="Bloem J."/>
            <person name="Labutti K."/>
            <person name="Salamov A."/>
            <person name="Andreopoulos B."/>
            <person name="Baker S."/>
            <person name="Barry K."/>
            <person name="Bills G."/>
            <person name="Bluhm B."/>
            <person name="Cannon C."/>
            <person name="Castanera R."/>
            <person name="Culley D."/>
            <person name="Daum C."/>
            <person name="Ezra D."/>
            <person name="Gonzalez J."/>
            <person name="Henrissat B."/>
            <person name="Kuo A."/>
            <person name="Liang C."/>
            <person name="Lipzen A."/>
            <person name="Lutzoni F."/>
            <person name="Magnuson J."/>
            <person name="Mondo S."/>
            <person name="Nolan M."/>
            <person name="Ohm R."/>
            <person name="Pangilinan J."/>
            <person name="Park H.-J."/>
            <person name="Ramirez L."/>
            <person name="Alfaro M."/>
            <person name="Sun H."/>
            <person name="Tritt A."/>
            <person name="Yoshinaga Y."/>
            <person name="Zwiers L.-H."/>
            <person name="Turgeon B."/>
            <person name="Goodwin S."/>
            <person name="Spatafora J."/>
            <person name="Crous P."/>
            <person name="Grigoriev I."/>
        </authorList>
    </citation>
    <scope>NUCLEOTIDE SEQUENCE</scope>
    <source>
        <strain evidence="1">ATCC 200398</strain>
    </source>
</reference>
<proteinExistence type="predicted"/>